<keyword evidence="7" id="KW-1185">Reference proteome</keyword>
<feature type="region of interest" description="Disordered" evidence="4">
    <location>
        <begin position="265"/>
        <end position="309"/>
    </location>
</feature>
<dbReference type="PANTHER" id="PTHR31319:SF103">
    <property type="entry name" value="CCT MOTIF FAMILY PROTEIN"/>
    <property type="match status" value="1"/>
</dbReference>
<evidence type="ECO:0000313" key="6">
    <source>
        <dbReference type="EMBL" id="KAK4752201.1"/>
    </source>
</evidence>
<evidence type="ECO:0000256" key="2">
    <source>
        <dbReference type="ARBA" id="ARBA00023242"/>
    </source>
</evidence>
<evidence type="ECO:0000256" key="3">
    <source>
        <dbReference type="PROSITE-ProRule" id="PRU00357"/>
    </source>
</evidence>
<dbReference type="GO" id="GO:0003700">
    <property type="term" value="F:DNA-binding transcription factor activity"/>
    <property type="evidence" value="ECO:0007669"/>
    <property type="project" value="TreeGrafter"/>
</dbReference>
<name>A0AAN7JRL4_9MYRT</name>
<comment type="subcellular location">
    <subcellularLocation>
        <location evidence="1 3">Nucleus</location>
    </subcellularLocation>
</comment>
<dbReference type="PANTHER" id="PTHR31319">
    <property type="entry name" value="ZINC FINGER PROTEIN CONSTANS-LIKE 4"/>
    <property type="match status" value="1"/>
</dbReference>
<evidence type="ECO:0000256" key="1">
    <source>
        <dbReference type="ARBA" id="ARBA00004123"/>
    </source>
</evidence>
<comment type="caution">
    <text evidence="6">The sequence shown here is derived from an EMBL/GenBank/DDBJ whole genome shotgun (WGS) entry which is preliminary data.</text>
</comment>
<feature type="domain" description="CCT" evidence="5">
    <location>
        <begin position="220"/>
        <end position="262"/>
    </location>
</feature>
<dbReference type="AlphaFoldDB" id="A0AAN7JRL4"/>
<accession>A0AAN7JRL4</accession>
<organism evidence="6 7">
    <name type="scientific">Trapa incisa</name>
    <dbReference type="NCBI Taxonomy" id="236973"/>
    <lineage>
        <taxon>Eukaryota</taxon>
        <taxon>Viridiplantae</taxon>
        <taxon>Streptophyta</taxon>
        <taxon>Embryophyta</taxon>
        <taxon>Tracheophyta</taxon>
        <taxon>Spermatophyta</taxon>
        <taxon>Magnoliopsida</taxon>
        <taxon>eudicotyledons</taxon>
        <taxon>Gunneridae</taxon>
        <taxon>Pentapetalae</taxon>
        <taxon>rosids</taxon>
        <taxon>malvids</taxon>
        <taxon>Myrtales</taxon>
        <taxon>Lythraceae</taxon>
        <taxon>Trapa</taxon>
    </lineage>
</organism>
<reference evidence="6 7" key="1">
    <citation type="journal article" date="2023" name="Hortic Res">
        <title>Pangenome of water caltrop reveals structural variations and asymmetric subgenome divergence after allopolyploidization.</title>
        <authorList>
            <person name="Zhang X."/>
            <person name="Chen Y."/>
            <person name="Wang L."/>
            <person name="Yuan Y."/>
            <person name="Fang M."/>
            <person name="Shi L."/>
            <person name="Lu R."/>
            <person name="Comes H.P."/>
            <person name="Ma Y."/>
            <person name="Chen Y."/>
            <person name="Huang G."/>
            <person name="Zhou Y."/>
            <person name="Zheng Z."/>
            <person name="Qiu Y."/>
        </authorList>
    </citation>
    <scope>NUCLEOTIDE SEQUENCE [LARGE SCALE GENOMIC DNA]</scope>
    <source>
        <tissue evidence="6">Roots</tissue>
    </source>
</reference>
<proteinExistence type="predicted"/>
<dbReference type="GO" id="GO:0005634">
    <property type="term" value="C:nucleus"/>
    <property type="evidence" value="ECO:0007669"/>
    <property type="project" value="UniProtKB-SubCell"/>
</dbReference>
<dbReference type="InterPro" id="IPR010402">
    <property type="entry name" value="CCT_domain"/>
</dbReference>
<dbReference type="InterPro" id="IPR045281">
    <property type="entry name" value="CONSTANS-like"/>
</dbReference>
<keyword evidence="2 3" id="KW-0539">Nucleus</keyword>
<evidence type="ECO:0000313" key="7">
    <source>
        <dbReference type="Proteomes" id="UP001345219"/>
    </source>
</evidence>
<dbReference type="GO" id="GO:0009909">
    <property type="term" value="P:regulation of flower development"/>
    <property type="evidence" value="ECO:0007669"/>
    <property type="project" value="InterPro"/>
</dbReference>
<protein>
    <recommendedName>
        <fullName evidence="5">CCT domain-containing protein</fullName>
    </recommendedName>
</protein>
<sequence length="309" mass="34066">MSSDLSMFDSDLPFMPSGPLFPFSDILLQDIPIDRISAIADYGLIIPSSPQSHQLDDLSLSQVAPVSLDFPGFCFTGVPQEGATKGYGCPVGYDQTAFVGPHRYGGHEGGISSHIAQYMQGTYSSVSFYERPETGLYQPQFDALIEPPQNCFPGGAQMRRAAGGAQMRRVAGGAQMRRVACLAQMRRVCSYGYRDLKVFSISPLMVMKRSSVDRYSAAERKERILKYRAKRSQRNFTKTIKYACRKVLADSRPRIRGRFARNDQVVQKPPKAISSSSIRDDDFPSLGKQDEDATGAGSVGPSPDQVQIH</sequence>
<evidence type="ECO:0000259" key="5">
    <source>
        <dbReference type="PROSITE" id="PS51017"/>
    </source>
</evidence>
<dbReference type="Pfam" id="PF06203">
    <property type="entry name" value="CCT"/>
    <property type="match status" value="1"/>
</dbReference>
<dbReference type="EMBL" id="JAXIOK010000016">
    <property type="protein sequence ID" value="KAK4752201.1"/>
    <property type="molecule type" value="Genomic_DNA"/>
</dbReference>
<gene>
    <name evidence="6" type="ORF">SAY87_020999</name>
</gene>
<evidence type="ECO:0000256" key="4">
    <source>
        <dbReference type="SAM" id="MobiDB-lite"/>
    </source>
</evidence>
<dbReference type="Proteomes" id="UP001345219">
    <property type="component" value="Chromosome 16"/>
</dbReference>
<dbReference type="PROSITE" id="PS51017">
    <property type="entry name" value="CCT"/>
    <property type="match status" value="1"/>
</dbReference>